<dbReference type="SUPFAM" id="SSF54862">
    <property type="entry name" value="4Fe-4S ferredoxins"/>
    <property type="match status" value="1"/>
</dbReference>
<dbReference type="EMBL" id="JAINZZ010000001">
    <property type="protein sequence ID" value="MBY8876236.1"/>
    <property type="molecule type" value="Genomic_DNA"/>
</dbReference>
<keyword evidence="2" id="KW-1185">Reference proteome</keyword>
<reference evidence="1 2" key="1">
    <citation type="submission" date="2021-08" db="EMBL/GenBank/DDBJ databases">
        <title>WGS of actinomycetes from Thailand.</title>
        <authorList>
            <person name="Thawai C."/>
        </authorList>
    </citation>
    <scope>NUCLEOTIDE SEQUENCE [LARGE SCALE GENOMIC DNA]</scope>
    <source>
        <strain evidence="1 2">PLK6-54</strain>
    </source>
</reference>
<gene>
    <name evidence="1" type="ORF">K7862_01090</name>
</gene>
<dbReference type="Gene3D" id="3.30.70.20">
    <property type="match status" value="1"/>
</dbReference>
<protein>
    <submittedName>
        <fullName evidence="1">Ferredoxin</fullName>
    </submittedName>
</protein>
<proteinExistence type="predicted"/>
<comment type="caution">
    <text evidence="1">The sequence shown here is derived from an EMBL/GenBank/DDBJ whole genome shotgun (WGS) entry which is preliminary data.</text>
</comment>
<dbReference type="Pfam" id="PF13459">
    <property type="entry name" value="Fer4_15"/>
    <property type="match status" value="1"/>
</dbReference>
<dbReference type="RefSeq" id="WP_222959503.1">
    <property type="nucleotide sequence ID" value="NZ_JAINZZ010000001.1"/>
</dbReference>
<organism evidence="1 2">
    <name type="scientific">Actinacidiphila acidipaludis</name>
    <dbReference type="NCBI Taxonomy" id="2873382"/>
    <lineage>
        <taxon>Bacteria</taxon>
        <taxon>Bacillati</taxon>
        <taxon>Actinomycetota</taxon>
        <taxon>Actinomycetes</taxon>
        <taxon>Kitasatosporales</taxon>
        <taxon>Streptomycetaceae</taxon>
        <taxon>Actinacidiphila</taxon>
    </lineage>
</organism>
<dbReference type="Proteomes" id="UP000778578">
    <property type="component" value="Unassembled WGS sequence"/>
</dbReference>
<sequence length="77" mass="8312">MSRDHELTVDFAACDGHGLCAELLPERIALDEWGYPVLRDSAVPGPLLAHARRAVAACPVLALRLRPARRGEGPRTG</sequence>
<name>A0ABS7PZB8_9ACTN</name>
<evidence type="ECO:0000313" key="1">
    <source>
        <dbReference type="EMBL" id="MBY8876236.1"/>
    </source>
</evidence>
<evidence type="ECO:0000313" key="2">
    <source>
        <dbReference type="Proteomes" id="UP000778578"/>
    </source>
</evidence>
<accession>A0ABS7PZB8</accession>